<evidence type="ECO:0000256" key="1">
    <source>
        <dbReference type="ARBA" id="ARBA00022729"/>
    </source>
</evidence>
<keyword evidence="2" id="KW-0090">Biological rhythms</keyword>
<keyword evidence="4" id="KW-0812">Transmembrane</keyword>
<gene>
    <name evidence="5" type="ORF">RI129_012635</name>
</gene>
<dbReference type="PANTHER" id="PTHR11008:SF39">
    <property type="entry name" value="CIRCADIAN CLOCK-CONTROLLED PROTEIN-LIKE PROTEIN"/>
    <property type="match status" value="1"/>
</dbReference>
<dbReference type="Pfam" id="PF06585">
    <property type="entry name" value="JHBP"/>
    <property type="match status" value="1"/>
</dbReference>
<evidence type="ECO:0000256" key="4">
    <source>
        <dbReference type="SAM" id="Phobius"/>
    </source>
</evidence>
<dbReference type="GO" id="GO:0007623">
    <property type="term" value="P:circadian rhythm"/>
    <property type="evidence" value="ECO:0007669"/>
    <property type="project" value="UniProtKB-ARBA"/>
</dbReference>
<keyword evidence="1" id="KW-0732">Signal</keyword>
<evidence type="ECO:0008006" key="7">
    <source>
        <dbReference type="Google" id="ProtNLM"/>
    </source>
</evidence>
<proteinExistence type="inferred from homology"/>
<reference evidence="5 6" key="1">
    <citation type="journal article" date="2024" name="Insects">
        <title>An Improved Chromosome-Level Genome Assembly of the Firefly Pyrocoelia pectoralis.</title>
        <authorList>
            <person name="Fu X."/>
            <person name="Meyer-Rochow V.B."/>
            <person name="Ballantyne L."/>
            <person name="Zhu X."/>
        </authorList>
    </citation>
    <scope>NUCLEOTIDE SEQUENCE [LARGE SCALE GENOMIC DNA]</scope>
    <source>
        <strain evidence="5">XCY_ONT2</strain>
    </source>
</reference>
<evidence type="ECO:0000256" key="2">
    <source>
        <dbReference type="ARBA" id="ARBA00023108"/>
    </source>
</evidence>
<accession>A0AAN7UTW5</accession>
<dbReference type="GO" id="GO:0005615">
    <property type="term" value="C:extracellular space"/>
    <property type="evidence" value="ECO:0007669"/>
    <property type="project" value="TreeGrafter"/>
</dbReference>
<keyword evidence="4" id="KW-0472">Membrane</keyword>
<keyword evidence="6" id="KW-1185">Reference proteome</keyword>
<dbReference type="InterPro" id="IPR010562">
    <property type="entry name" value="Haemolymph_juvenile_hormone-bd"/>
</dbReference>
<dbReference type="InterPro" id="IPR038606">
    <property type="entry name" value="To_sf"/>
</dbReference>
<comment type="similarity">
    <text evidence="3">Belongs to the TO family.</text>
</comment>
<evidence type="ECO:0000313" key="5">
    <source>
        <dbReference type="EMBL" id="KAK5638340.1"/>
    </source>
</evidence>
<dbReference type="Gene3D" id="3.15.10.30">
    <property type="entry name" value="Haemolymph juvenile hormone binding protein"/>
    <property type="match status" value="1"/>
</dbReference>
<dbReference type="SMART" id="SM00700">
    <property type="entry name" value="JHBP"/>
    <property type="match status" value="1"/>
</dbReference>
<dbReference type="AlphaFoldDB" id="A0AAN7UTW5"/>
<evidence type="ECO:0000313" key="6">
    <source>
        <dbReference type="Proteomes" id="UP001329430"/>
    </source>
</evidence>
<dbReference type="EMBL" id="JAVRBK010000010">
    <property type="protein sequence ID" value="KAK5638340.1"/>
    <property type="molecule type" value="Genomic_DNA"/>
</dbReference>
<feature type="transmembrane region" description="Helical" evidence="4">
    <location>
        <begin position="26"/>
        <end position="45"/>
    </location>
</feature>
<evidence type="ECO:0000256" key="3">
    <source>
        <dbReference type="ARBA" id="ARBA00060902"/>
    </source>
</evidence>
<dbReference type="Proteomes" id="UP001329430">
    <property type="component" value="Chromosome 10"/>
</dbReference>
<comment type="caution">
    <text evidence="5">The sequence shown here is derived from an EMBL/GenBank/DDBJ whole genome shotgun (WGS) entry which is preliminary data.</text>
</comment>
<keyword evidence="4" id="KW-1133">Transmembrane helix</keyword>
<dbReference type="FunFam" id="3.15.10.30:FF:000001">
    <property type="entry name" value="Takeout-like protein 1"/>
    <property type="match status" value="1"/>
</dbReference>
<sequence>MEFNINIKVRGERFHYSVYNMELGRLLFFIFVPILWVNGEIPSYIKVCPRTHQNLSACIIDSIAHLRPKLEKGIPELDVPAMEPLLLEDIIIDSLGGGSRLATNITKVRVYGASKFQILKLVPTLTKKGNTFRFQVNIPRLRIEAHYELDSRILFLDLKGKGPFYANITNYWFDCTMKGNIVERDNKNYLRFEDMKLNVVIGDVSILLDKLFEGNPTLSKATNDVINDNAQILFDEIKPNLLKSLERVFNDMANKITLTFEYEELFP</sequence>
<protein>
    <recommendedName>
        <fullName evidence="7">Protein takeout</fullName>
    </recommendedName>
</protein>
<organism evidence="5 6">
    <name type="scientific">Pyrocoelia pectoralis</name>
    <dbReference type="NCBI Taxonomy" id="417401"/>
    <lineage>
        <taxon>Eukaryota</taxon>
        <taxon>Metazoa</taxon>
        <taxon>Ecdysozoa</taxon>
        <taxon>Arthropoda</taxon>
        <taxon>Hexapoda</taxon>
        <taxon>Insecta</taxon>
        <taxon>Pterygota</taxon>
        <taxon>Neoptera</taxon>
        <taxon>Endopterygota</taxon>
        <taxon>Coleoptera</taxon>
        <taxon>Polyphaga</taxon>
        <taxon>Elateriformia</taxon>
        <taxon>Elateroidea</taxon>
        <taxon>Lampyridae</taxon>
        <taxon>Lampyrinae</taxon>
        <taxon>Pyrocoelia</taxon>
    </lineage>
</organism>
<dbReference type="PANTHER" id="PTHR11008">
    <property type="entry name" value="PROTEIN TAKEOUT-LIKE PROTEIN"/>
    <property type="match status" value="1"/>
</dbReference>
<name>A0AAN7UTW5_9COLE</name>